<reference evidence="2" key="1">
    <citation type="submission" date="2024-07" db="EMBL/GenBank/DDBJ databases">
        <title>Complete genome sequences of cellulolytic bacteria, Kitasatospora sp. CMC57 and Streptomyces sp. CMC78, isolated from Japanese agricultural soil.</title>
        <authorList>
            <person name="Hashimoto T."/>
            <person name="Ito M."/>
            <person name="Iwamoto M."/>
            <person name="Fukahori D."/>
            <person name="Shoda T."/>
            <person name="Sakoda M."/>
            <person name="Morohoshi T."/>
            <person name="Mitsuboshi M."/>
            <person name="Nishizawa T."/>
        </authorList>
    </citation>
    <scope>NUCLEOTIDE SEQUENCE</scope>
    <source>
        <strain evidence="2">CMC78</strain>
    </source>
</reference>
<protein>
    <submittedName>
        <fullName evidence="2">Uncharacterized protein</fullName>
    </submittedName>
</protein>
<evidence type="ECO:0000256" key="1">
    <source>
        <dbReference type="SAM" id="MobiDB-lite"/>
    </source>
</evidence>
<sequence>MNDPVNRPELLAGDGQPITLRGPPETVREESLQLAAHIARDIEPID</sequence>
<dbReference type="EMBL" id="AP035884">
    <property type="protein sequence ID" value="BFP50284.1"/>
    <property type="molecule type" value="Genomic_DNA"/>
</dbReference>
<name>A0AB33K3X2_9ACTN</name>
<accession>A0AB33K3X2</accession>
<organism evidence="2">
    <name type="scientific">Streptomyces sp. CMC78</name>
    <dbReference type="NCBI Taxonomy" id="3231512"/>
    <lineage>
        <taxon>Bacteria</taxon>
        <taxon>Bacillati</taxon>
        <taxon>Actinomycetota</taxon>
        <taxon>Actinomycetes</taxon>
        <taxon>Kitasatosporales</taxon>
        <taxon>Streptomycetaceae</taxon>
        <taxon>Streptomyces</taxon>
    </lineage>
</organism>
<feature type="region of interest" description="Disordered" evidence="1">
    <location>
        <begin position="1"/>
        <end position="23"/>
    </location>
</feature>
<evidence type="ECO:0000313" key="2">
    <source>
        <dbReference type="EMBL" id="BFP50284.1"/>
    </source>
</evidence>
<dbReference type="RefSeq" id="WP_408053170.1">
    <property type="nucleotide sequence ID" value="NZ_AP035884.1"/>
</dbReference>
<dbReference type="KEGG" id="stcm:SCMC78_00910"/>
<proteinExistence type="predicted"/>
<dbReference type="AlphaFoldDB" id="A0AB33K3X2"/>
<gene>
    <name evidence="2" type="ORF">SCMC78_00910</name>
</gene>